<organism evidence="2">
    <name type="scientific">marine sediment metagenome</name>
    <dbReference type="NCBI Taxonomy" id="412755"/>
    <lineage>
        <taxon>unclassified sequences</taxon>
        <taxon>metagenomes</taxon>
        <taxon>ecological metagenomes</taxon>
    </lineage>
</organism>
<proteinExistence type="predicted"/>
<evidence type="ECO:0008006" key="3">
    <source>
        <dbReference type="Google" id="ProtNLM"/>
    </source>
</evidence>
<dbReference type="EMBL" id="BARS01042072">
    <property type="protein sequence ID" value="GAG39142.1"/>
    <property type="molecule type" value="Genomic_DNA"/>
</dbReference>
<evidence type="ECO:0000313" key="2">
    <source>
        <dbReference type="EMBL" id="GAG39142.1"/>
    </source>
</evidence>
<protein>
    <recommendedName>
        <fullName evidence="3">Protein ninG</fullName>
    </recommendedName>
</protein>
<accession>X0XV65</accession>
<gene>
    <name evidence="2" type="ORF">S01H1_63886</name>
</gene>
<reference evidence="2" key="1">
    <citation type="journal article" date="2014" name="Front. Microbiol.">
        <title>High frequency of phylogenetically diverse reductive dehalogenase-homologous genes in deep subseafloor sedimentary metagenomes.</title>
        <authorList>
            <person name="Kawai M."/>
            <person name="Futagami T."/>
            <person name="Toyoda A."/>
            <person name="Takaki Y."/>
            <person name="Nishi S."/>
            <person name="Hori S."/>
            <person name="Arai W."/>
            <person name="Tsubouchi T."/>
            <person name="Morono Y."/>
            <person name="Uchiyama I."/>
            <person name="Ito T."/>
            <person name="Fujiyama A."/>
            <person name="Inagaki F."/>
            <person name="Takami H."/>
        </authorList>
    </citation>
    <scope>NUCLEOTIDE SEQUENCE</scope>
    <source>
        <strain evidence="2">Expedition CK06-06</strain>
    </source>
</reference>
<dbReference type="InterPro" id="IPR008713">
    <property type="entry name" value="Phage_lambda_NinG"/>
</dbReference>
<dbReference type="AlphaFoldDB" id="X0XV65"/>
<sequence length="186" mass="21079">MANSKRKCAYCKERVRDYIVINTQAFCSFDEAVKYASDNKQKGAAIIKKAGDKKHAKRKKEFKDNDKSLRTKAAQSSFNAFIRARDKGLVCISCDNMPNFSDHIGGSGIHAGHFKSCGAHSELRFNELNCNVQCFKCNVHLSGNIKGYRPALIKKIGIEKVEWIEGPHEPKKYTCEELKEIELLYK</sequence>
<feature type="region of interest" description="Disordered" evidence="1">
    <location>
        <begin position="48"/>
        <end position="68"/>
    </location>
</feature>
<name>X0XV65_9ZZZZ</name>
<feature type="compositionally biased region" description="Basic residues" evidence="1">
    <location>
        <begin position="51"/>
        <end position="60"/>
    </location>
</feature>
<evidence type="ECO:0000256" key="1">
    <source>
        <dbReference type="SAM" id="MobiDB-lite"/>
    </source>
</evidence>
<feature type="non-terminal residue" evidence="2">
    <location>
        <position position="186"/>
    </location>
</feature>
<dbReference type="Pfam" id="PF05766">
    <property type="entry name" value="NinG"/>
    <property type="match status" value="1"/>
</dbReference>
<comment type="caution">
    <text evidence="2">The sequence shown here is derived from an EMBL/GenBank/DDBJ whole genome shotgun (WGS) entry which is preliminary data.</text>
</comment>